<keyword evidence="4" id="KW-0238">DNA-binding</keyword>
<gene>
    <name evidence="7" type="primary">cueR</name>
    <name evidence="7" type="ORF">ACFPB0_00530</name>
</gene>
<name>A0ABV9N898_9PROT</name>
<evidence type="ECO:0000256" key="1">
    <source>
        <dbReference type="ARBA" id="ARBA00004496"/>
    </source>
</evidence>
<evidence type="ECO:0000259" key="6">
    <source>
        <dbReference type="PROSITE" id="PS50937"/>
    </source>
</evidence>
<organism evidence="7 8">
    <name type="scientific">Glycocaulis abyssi</name>
    <dbReference type="NCBI Taxonomy" id="1433403"/>
    <lineage>
        <taxon>Bacteria</taxon>
        <taxon>Pseudomonadati</taxon>
        <taxon>Pseudomonadota</taxon>
        <taxon>Alphaproteobacteria</taxon>
        <taxon>Maricaulales</taxon>
        <taxon>Maricaulaceae</taxon>
        <taxon>Glycocaulis</taxon>
    </lineage>
</organism>
<protein>
    <submittedName>
        <fullName evidence="7">Cu(I)-responsive transcriptional regulator</fullName>
    </submittedName>
</protein>
<dbReference type="Gene3D" id="1.10.1660.10">
    <property type="match status" value="1"/>
</dbReference>
<dbReference type="SUPFAM" id="SSF46955">
    <property type="entry name" value="Putative DNA-binding domain"/>
    <property type="match status" value="1"/>
</dbReference>
<dbReference type="CDD" id="cd01108">
    <property type="entry name" value="HTH_CueR"/>
    <property type="match status" value="1"/>
</dbReference>
<evidence type="ECO:0000256" key="3">
    <source>
        <dbReference type="ARBA" id="ARBA00023015"/>
    </source>
</evidence>
<keyword evidence="5" id="KW-0804">Transcription</keyword>
<dbReference type="Proteomes" id="UP001596024">
    <property type="component" value="Unassembled WGS sequence"/>
</dbReference>
<reference evidence="8" key="1">
    <citation type="journal article" date="2019" name="Int. J. Syst. Evol. Microbiol.">
        <title>The Global Catalogue of Microorganisms (GCM) 10K type strain sequencing project: providing services to taxonomists for standard genome sequencing and annotation.</title>
        <authorList>
            <consortium name="The Broad Institute Genomics Platform"/>
            <consortium name="The Broad Institute Genome Sequencing Center for Infectious Disease"/>
            <person name="Wu L."/>
            <person name="Ma J."/>
        </authorList>
    </citation>
    <scope>NUCLEOTIDE SEQUENCE [LARGE SCALE GENOMIC DNA]</scope>
    <source>
        <strain evidence="8">CCUG 62981</strain>
    </source>
</reference>
<evidence type="ECO:0000256" key="4">
    <source>
        <dbReference type="ARBA" id="ARBA00023125"/>
    </source>
</evidence>
<dbReference type="SMART" id="SM00422">
    <property type="entry name" value="HTH_MERR"/>
    <property type="match status" value="1"/>
</dbReference>
<dbReference type="PROSITE" id="PS50937">
    <property type="entry name" value="HTH_MERR_2"/>
    <property type="match status" value="1"/>
</dbReference>
<proteinExistence type="predicted"/>
<dbReference type="PANTHER" id="PTHR30204:SF94">
    <property type="entry name" value="HEAVY METAL-DEPENDENT TRANSCRIPTIONAL REGULATOR HI_0293-RELATED"/>
    <property type="match status" value="1"/>
</dbReference>
<dbReference type="NCBIfam" id="TIGR02044">
    <property type="entry name" value="CueR"/>
    <property type="match status" value="1"/>
</dbReference>
<dbReference type="RefSeq" id="WP_371394440.1">
    <property type="nucleotide sequence ID" value="NZ_CP163421.1"/>
</dbReference>
<comment type="subcellular location">
    <subcellularLocation>
        <location evidence="1">Cytoplasm</location>
    </subcellularLocation>
</comment>
<evidence type="ECO:0000313" key="8">
    <source>
        <dbReference type="Proteomes" id="UP001596024"/>
    </source>
</evidence>
<sequence>MNIGEAAKASGISRKMIRYYEEIALLQPGRTANGYRVYAPQDIHTLRFIGAARRLGFSVPDVKALLALWQDRSRSSADVKRLTDGHIKALRARVAEMNAMIGTLETLARACDGNDRPDCPIINAIAAHDPGSQRR</sequence>
<dbReference type="PRINTS" id="PR00040">
    <property type="entry name" value="HTHMERR"/>
</dbReference>
<keyword evidence="2" id="KW-0963">Cytoplasm</keyword>
<keyword evidence="3" id="KW-0805">Transcription regulation</keyword>
<feature type="domain" description="HTH merR-type" evidence="6">
    <location>
        <begin position="1"/>
        <end position="68"/>
    </location>
</feature>
<dbReference type="InterPro" id="IPR000551">
    <property type="entry name" value="MerR-type_HTH_dom"/>
</dbReference>
<dbReference type="InterPro" id="IPR009061">
    <property type="entry name" value="DNA-bd_dom_put_sf"/>
</dbReference>
<dbReference type="InterPro" id="IPR011789">
    <property type="entry name" value="CueR"/>
</dbReference>
<comment type="caution">
    <text evidence="7">The sequence shown here is derived from an EMBL/GenBank/DDBJ whole genome shotgun (WGS) entry which is preliminary data.</text>
</comment>
<evidence type="ECO:0000313" key="7">
    <source>
        <dbReference type="EMBL" id="MFC4723764.1"/>
    </source>
</evidence>
<accession>A0ABV9N898</accession>
<dbReference type="PANTHER" id="PTHR30204">
    <property type="entry name" value="REDOX-CYCLING DRUG-SENSING TRANSCRIPTIONAL ACTIVATOR SOXR"/>
    <property type="match status" value="1"/>
</dbReference>
<dbReference type="Pfam" id="PF00376">
    <property type="entry name" value="MerR"/>
    <property type="match status" value="1"/>
</dbReference>
<dbReference type="EMBL" id="JBHSGQ010000001">
    <property type="protein sequence ID" value="MFC4723764.1"/>
    <property type="molecule type" value="Genomic_DNA"/>
</dbReference>
<evidence type="ECO:0000256" key="2">
    <source>
        <dbReference type="ARBA" id="ARBA00022490"/>
    </source>
</evidence>
<dbReference type="InterPro" id="IPR047057">
    <property type="entry name" value="MerR_fam"/>
</dbReference>
<keyword evidence="8" id="KW-1185">Reference proteome</keyword>
<dbReference type="Pfam" id="PF09278">
    <property type="entry name" value="MerR-DNA-bind"/>
    <property type="match status" value="1"/>
</dbReference>
<evidence type="ECO:0000256" key="5">
    <source>
        <dbReference type="ARBA" id="ARBA00023163"/>
    </source>
</evidence>
<dbReference type="InterPro" id="IPR015358">
    <property type="entry name" value="Tscrpt_reg_MerR_DNA-bd"/>
</dbReference>